<dbReference type="InterPro" id="IPR056863">
    <property type="entry name" value="LMN_ATRN_NET-like_EGF"/>
</dbReference>
<feature type="region of interest" description="Disordered" evidence="15">
    <location>
        <begin position="162"/>
        <end position="261"/>
    </location>
</feature>
<evidence type="ECO:0000259" key="17">
    <source>
        <dbReference type="PROSITE" id="PS50025"/>
    </source>
</evidence>
<dbReference type="InterPro" id="IPR013151">
    <property type="entry name" value="Immunoglobulin_dom"/>
</dbReference>
<keyword evidence="16" id="KW-0472">Membrane</keyword>
<dbReference type="InterPro" id="IPR000034">
    <property type="entry name" value="Laminin_IV"/>
</dbReference>
<dbReference type="SMART" id="SM00281">
    <property type="entry name" value="LamB"/>
    <property type="match status" value="3"/>
</dbReference>
<dbReference type="PRINTS" id="PR00261">
    <property type="entry name" value="LDLRECEPTOR"/>
</dbReference>
<feature type="compositionally biased region" description="Basic and acidic residues" evidence="15">
    <location>
        <begin position="765"/>
        <end position="775"/>
    </location>
</feature>
<protein>
    <submittedName>
        <fullName evidence="22">Basement membrane-specific heparan sulfate proteoglycan core protein</fullName>
    </submittedName>
</protein>
<dbReference type="GO" id="GO:0048513">
    <property type="term" value="P:animal organ development"/>
    <property type="evidence" value="ECO:0007669"/>
    <property type="project" value="UniProtKB-ARBA"/>
</dbReference>
<dbReference type="PROSITE" id="PS00022">
    <property type="entry name" value="EGF_1"/>
    <property type="match status" value="4"/>
</dbReference>
<feature type="disulfide bond" evidence="11">
    <location>
        <begin position="3745"/>
        <end position="3754"/>
    </location>
</feature>
<feature type="disulfide bond" evidence="13">
    <location>
        <begin position="843"/>
        <end position="858"/>
    </location>
</feature>
<dbReference type="EMBL" id="WVUK01000056">
    <property type="protein sequence ID" value="KAF7492868.1"/>
    <property type="molecule type" value="Genomic_DNA"/>
</dbReference>
<feature type="transmembrane region" description="Helical" evidence="16">
    <location>
        <begin position="46"/>
        <end position="65"/>
    </location>
</feature>
<feature type="domain" description="EGF-like" evidence="18">
    <location>
        <begin position="3952"/>
        <end position="3989"/>
    </location>
</feature>
<dbReference type="PROSITE" id="PS01186">
    <property type="entry name" value="EGF_2"/>
    <property type="match status" value="2"/>
</dbReference>
<feature type="disulfide bond" evidence="14">
    <location>
        <begin position="1850"/>
        <end position="1859"/>
    </location>
</feature>
<evidence type="ECO:0000256" key="10">
    <source>
        <dbReference type="ARBA" id="ARBA00023319"/>
    </source>
</evidence>
<feature type="domain" description="Laminin G" evidence="17">
    <location>
        <begin position="3528"/>
        <end position="3705"/>
    </location>
</feature>
<dbReference type="FunFam" id="4.10.400.10:FF:000034">
    <property type="entry name" value="Low-density lipoprotein receptor-related protein 2"/>
    <property type="match status" value="2"/>
</dbReference>
<feature type="domain" description="Ig-like" evidence="20">
    <location>
        <begin position="2956"/>
        <end position="3024"/>
    </location>
</feature>
<feature type="disulfide bond" evidence="13">
    <location>
        <begin position="510"/>
        <end position="525"/>
    </location>
</feature>
<reference evidence="23" key="3">
    <citation type="submission" date="2022-06" db="UniProtKB">
        <authorList>
            <consortium name="EnsemblMetazoa"/>
        </authorList>
    </citation>
    <scope>IDENTIFICATION</scope>
</reference>
<dbReference type="GO" id="GO:0048468">
    <property type="term" value="P:cell development"/>
    <property type="evidence" value="ECO:0007669"/>
    <property type="project" value="UniProtKB-ARBA"/>
</dbReference>
<dbReference type="CDD" id="cd00096">
    <property type="entry name" value="Ig"/>
    <property type="match status" value="1"/>
</dbReference>
<dbReference type="Pfam" id="PF00057">
    <property type="entry name" value="Ldl_recept_a"/>
    <property type="match status" value="13"/>
</dbReference>
<dbReference type="CDD" id="cd00054">
    <property type="entry name" value="EGF_CA"/>
    <property type="match status" value="2"/>
</dbReference>
<feature type="domain" description="Ig-like" evidence="20">
    <location>
        <begin position="3055"/>
        <end position="3173"/>
    </location>
</feature>
<dbReference type="Pfam" id="PF00047">
    <property type="entry name" value="ig"/>
    <property type="match status" value="1"/>
</dbReference>
<evidence type="ECO:0000313" key="24">
    <source>
        <dbReference type="Proteomes" id="UP000070412"/>
    </source>
</evidence>
<evidence type="ECO:0000256" key="5">
    <source>
        <dbReference type="ARBA" id="ARBA00022737"/>
    </source>
</evidence>
<feature type="disulfide bond" evidence="14">
    <location>
        <begin position="2277"/>
        <end position="2286"/>
    </location>
</feature>
<feature type="disulfide bond" evidence="11">
    <location>
        <begin position="3705"/>
        <end position="3714"/>
    </location>
</feature>
<feature type="disulfide bond" evidence="13">
    <location>
        <begin position="824"/>
        <end position="836"/>
    </location>
</feature>
<evidence type="ECO:0000259" key="21">
    <source>
        <dbReference type="PROSITE" id="PS51115"/>
    </source>
</evidence>
<dbReference type="PANTHER" id="PTHR10075:SF100">
    <property type="entry name" value="FASCICLIN-2"/>
    <property type="match status" value="1"/>
</dbReference>
<feature type="domain" description="Ig-like" evidence="20">
    <location>
        <begin position="2569"/>
        <end position="2655"/>
    </location>
</feature>
<evidence type="ECO:0000256" key="14">
    <source>
        <dbReference type="PROSITE-ProRule" id="PRU00460"/>
    </source>
</evidence>
<dbReference type="InterPro" id="IPR001881">
    <property type="entry name" value="EGF-like_Ca-bd_dom"/>
</dbReference>
<dbReference type="InterPro" id="IPR007110">
    <property type="entry name" value="Ig-like_dom"/>
</dbReference>
<feature type="disulfide bond" evidence="11">
    <location>
        <begin position="3979"/>
        <end position="3988"/>
    </location>
</feature>
<feature type="disulfide bond" evidence="13">
    <location>
        <begin position="831"/>
        <end position="849"/>
    </location>
</feature>
<evidence type="ECO:0000313" key="22">
    <source>
        <dbReference type="EMBL" id="KAF7492868.1"/>
    </source>
</evidence>
<dbReference type="SUPFAM" id="SSF57196">
    <property type="entry name" value="EGF/Laminin"/>
    <property type="match status" value="7"/>
</dbReference>
<comment type="subcellular location">
    <subcellularLocation>
        <location evidence="1">Secreted</location>
        <location evidence="1">Extracellular space</location>
        <location evidence="1">Extracellular matrix</location>
        <location evidence="1">Basement membrane</location>
    </subcellularLocation>
</comment>
<dbReference type="FunFam" id="2.10.25.10:FF:000090">
    <property type="entry name" value="laminin subunit alpha"/>
    <property type="match status" value="1"/>
</dbReference>
<feature type="disulfide bond" evidence="13">
    <location>
        <begin position="470"/>
        <end position="485"/>
    </location>
</feature>
<keyword evidence="8" id="KW-0325">Glycoprotein</keyword>
<dbReference type="PROSITE" id="PS50026">
    <property type="entry name" value="EGF_3"/>
    <property type="match status" value="3"/>
</dbReference>
<sequence length="4253" mass="483835">MTTKISSPIKSSLPPIFWWPENLNRSIVETKSQTLSSSSSISLLRLLRWICILLILSISIAIIIYHKNNDNITNIVIENIDEVTGLESSPPSSSPTELKIVLTDQSNRLNSKNLENENDRSSRSFDRSSTDSSKILKNLIIENNQRRDSKKNRLIRQIYTDDEDYNNDDDDNYEFSGFDPKNYDDKLDNRNQIRRDTYQNSPMSSSKSNTIIKRSKKTKRNPSDHRSRSSKTFRRLFNDDDNENDDEDDDDDDDVDDDRDQIDRNCSPEQLYCAALKKCLPFSSLCDGHVRCPDQIHDELKCSQNHSNNHLHNHHQQLNRAQHYDQNRAYRTECYHDQFECKDRSGCIHLELRCDGQNDCEDQSDESDCQCRLNEFRCSKQFQCIDIKFRCDYKHDCLDQTDELFCEDNLCSVGHFRCQNGQCIKQRYRCNGFRDCLDGSDELECVVKECRSNQFQCDDGLKCLAKNLVCNQEKDCLDGSDELNCPENNCSNDRWFQCRDGQCISKELRCNFQKDCFDGTDEINCQMICDSHEFQCQTDGNCINESLRCDSFYDCHDFSDEQDCENRICRLSQFRCGTGLCIDRALLCDGKSDCPDRSDELDCWICQQGQYTCANGRCIEMIHRCDGHQDCLDYSDEQDCPSTNISLQIQPERQTVRQGQEAVFRCRDEGDLRVPVRWVREGNRPLPPESIDNRGRLILFNVQINYSGVYICKADINIDVNGLDTSSSPQSSSLSLAQKAAYLTVQPTFDYEITINHMPQSDQGGGERGEEKKEGELQTLNGWSITPSSLSFAQSSSLFPSSDSLSSLPTSSSQTTSKVMNNICQEHEFACSNGGCILKEHVCDKDLDCSDQSDEMNCRCESNEFECGNGFCISIVYRCDSVNDCGDFSDEQWCDDQDQPNLNSTCKNDEYQCESVNQCIPKGFQCDGRFDCQDKSDEIGCSKPTIVQTPSELIVAVEGEPAVSLSCKAIGLPIPLINWLKNELRITDHSRIQSKSSNGFGTMTIHNVSKEDQGIYSCEAINSKESEISINKTVLIVKSKNFLCKPPMFNDEAQNYDECFECFCFDHTDTCYSSSLSPTSITIDDPKQLTIAAIVRSLSTRERIEDVSEQFPPNQRSIRLNSQTKTFTIDSRIASPNTPENVHFYWRLPENFLHNKLLSYGSYLKYTQWDYQPSSIRNLIEDNMPNIIIRGENISLFHFKSLQNSFPSDENQISVRFWTDQWQRSFDDPHLDDHLNRSQTYHLDRRDILRVLRNIKEILIKATYDAFIYESSIANIELESGLITDHPDRYRSAFVEQCVCPQGYSGTSCEDCAPNYWRQSTTGECVPIETICHCNGYSNECDRFTGRCLNCQNHTQGFHCEQCDRGFYPNPTQSNDFFDDNDDDEKQSFHCLKCPCGSNTDHHHNHQDPSLLKSTEELGELPESWLSIPCNFDPIKGLPICETCPIGYSGDLCDECVEGYVKRINESGHSYCSPKVDCLPQQFQCSNGTCIDQSFRCNHLIDCLTDGNDELDCAFSLTCNSFGGHWNEKTSQCDCKRLVYGDHCDKCMDGSFHLNHWSPDGCIECFCSGQTKICNIASNLYRNPIILNLEQQRDAIVLSDLDEFLIDSDPKQSKKEFNFTYNGRELFFKNFSHETDQLYWRLPLNFLGNKITSYGGHLNFTFRFNGNFYHHFHRSINHLDDFQHRNDDILRPLVSNTIEIALLENEWIILYRQAKQKATREQLMTVLSNLEAIYLLASVTNDINSISLIKVTLDASVEMFPAKYESSLSLIRTSTIERCHCPPGYSGTSCERCAPGFYMIKEINPSFPWSSSNLDRNSSSLLPFRFRCEPCSCNGHSIECDPSNGHCSNCQHHTTGPDCDQCIDGYEGDPTKQTDHDCWPKNDFDQRNCYCNLNGTKDIDNCLANTNENQNGQCQCKENVEGDRCDRCLEGHFHLSKENPMGCLQCFCHGKTNQCKSKNHLYWSRIEANFSNFYENKFELSTRFQTISYSDRILYNFTNNEAYFYSLFWLQENTNNDDVEENIDFEFKDNNNNLEDLREGYRMSKEKSYKNHHETLYWFLPRQFLGNRLASYGGRMHFVRRYKIQNDYGDFINDADVFILGNGLMLQFISSTRFPPNIDQPFHIALNAEGELWQKIDHKTQLTGLASRADFLRVLSNIDVIAIRATFHTQMKESFLKSVVLDTAVEFDAVSDRNHNAHHHQHRQTHNNKRAMNSSLIQAFEVEQCECPMGYEGLSCEQCQPSYVKKSTSDGHFTCEPCDCHHHSNRCDPSTGKCLDCQDNTFGDYCEFCMDGFFGNATEAKDACHPCPCPTTAAYNNFSPTCKLDTDGLPTCTQCAKNYTGRNCEICNIGYARNESMPHSFCESIQSAQTIKVSIEGPKVKHVSAGSTLVLKCNGSSQISQYFNLDWIKLDGQLPEDHTEASGILTIPNIRSEHGGTYVCTGFDLESVATARTIVMVKSSMQKFAPKVHIEPKYLEVHSGSSVSFRCVADGFPKPHLTWKTVQNEMIINPSATFDPQSGVFHIRNVQKNDEAEYECYATNSAGSDSAKTFLFVHDYDKYAYVHVNGIVPTARITPSSLNSKRGAKTKLVCNVTGKPNPSIRWIFLGNEPDGRLPNNSRILGDTLSLINLDVYNNGIYTCIASNSYGTAEAQARLHIDHNHKIKPFVSAEPTRQTVVQGKSGHLRCAVSGHPKPTIKWIKLHDHIDPNRYEIRDDKLIIKQMSLKDRGVFVCIAENSMGKSNATVYVEIERREIPSIKIDRTDPIGSQKESKTYLKCRIIAGIPEPVIEWRRRDGSSFTSNVEINGGLLQFNRIDVQDEGVYVCSAENVAGRATAQITLSSSNVPRVKILQNSPFRARRNDLVKFDCKSQSSSSSPSFSSSQNKIDWHKMRTNSVSEPIYEQPRHSIKIINEDHVALEIDSVDIEDSGIYVCSIDSLKGSSEERIQLIVEPNIDSVPDVLVEEKVVTVSIGSRAELRCLIRGTKRKISIKWIRAENASLPEKAKVENGTLTIDNVKPSDSGDYFCLGYLDDQTKVLFKNRARLAVVARDTWAKASPELEINPTRQTVRPSDTVVIDCKVIANHHQSQKRLKNHKKDFDEDEIDDSDDDVYRSTPTIITWSRIGGELPSGVILEAATDDLSVKLIFKGIEFTDTGKYLCTAINSAGRVEAFSEIIVNDDRYNNYLEEFVLIGSSFNLKCPTEFTQNDVDVLWNYLEEYDNKTESLPENVSIFEDELRILDLKALNLGRYVCSILWKNVMIEKNIVTLIAKGLWLIQYLCLLSLISIVDPLYKICHPNQYTCLNGQCVEIGSRCDGHQDCDDKSDEDYCNPIPNEFKIVANRDLIELDDLLELKCLPPVENIDFVKSNIEWRVMNPQQSKMKDNIKINENILIIDPIEYENGGIYRCIYSDDRGNRVFTEYLLVIQEKSSINFDDDDDDLAEKYLNDVGKNFYLDCNHPFNSSSVLFEWNKFDHQHKHDSLPNDVVIFTNGTILLANMKPSDFGSYICKATNSIDWKISRKVSIIQMRDMVPRFEQNPISYLSLPTLANSYLRFDLALSVRPEKSNGLIFYNSGGRNDSDYIALGLRDSFIEFIFDLGGGETRIRSLKPINLNQWHRIGIVREKRSSKLKIDEEDFVTGVSDSKFIGLDLTKPLFVGGVPILSTKKSIISMGIFVGITPCTICLTTSCSNGGVCEESLFDRDGYECRCPNGFSGKNCESFTDECYDGRCMNGGRCVESYPSKKIVCECPFGTIGSNCEQNVTILEPMFSNGAYLTFRTLSNSLNRLNIEMRLKPNFFPKSIKDQDDFDDNHLLFYCGQYLNGSGDFVAIIINNRTIEFHFDTGSGPTAIKNNLVLFTDQWINVIVKRFNTEATLTVDAGDRFSTVSGRSVGKTIGLNLNTPLYLGGYHRSQLTLPTSLKHFSFFNGCMNKLKINEKNIDLLTKHLESVNIDNCGLVSICQQDPCLNQGNCLEINETSYECICHAEFTGKHCEKIKQTCEQREPCFNRGVCENVINSFIEDDDEDDEDDEDIDDDEEDDIDGTFLCHCPIGFTGHQCEEMIEFNNPFAAKFNGNSFAELDGSMLSLYAFDLIEIKFKIKTTHSKGLLFYFGDQQSDEDYDLNDEKLDYLAVILNNSFVEMIFELGSGPGLIRSEFPVDDDRQHQITLRLQDQDGSLRIDDQYYFGRSPGVHNTLNVNNGNIFLGGVRDPNASKLSINSFELEPKEFIGCLSDLIICGSDEINLVTSSMRSRNLMPCD</sequence>
<comment type="caution">
    <text evidence="11">Lacks conserved residue(s) required for the propagation of feature annotation.</text>
</comment>
<feature type="disulfide bond" evidence="13">
    <location>
        <begin position="354"/>
        <end position="369"/>
    </location>
</feature>
<dbReference type="PROSITE" id="PS50068">
    <property type="entry name" value="LDLRA_2"/>
    <property type="match status" value="14"/>
</dbReference>
<dbReference type="InterPro" id="IPR013783">
    <property type="entry name" value="Ig-like_fold"/>
</dbReference>
<evidence type="ECO:0000256" key="2">
    <source>
        <dbReference type="ARBA" id="ARBA00022525"/>
    </source>
</evidence>
<evidence type="ECO:0000256" key="1">
    <source>
        <dbReference type="ARBA" id="ARBA00004302"/>
    </source>
</evidence>
<evidence type="ECO:0000259" key="19">
    <source>
        <dbReference type="PROSITE" id="PS50027"/>
    </source>
</evidence>
<dbReference type="PROSITE" id="PS01209">
    <property type="entry name" value="LDLRA_1"/>
    <property type="match status" value="7"/>
</dbReference>
<dbReference type="InterPro" id="IPR001791">
    <property type="entry name" value="Laminin_G"/>
</dbReference>
<feature type="region of interest" description="Disordered" evidence="15">
    <location>
        <begin position="109"/>
        <end position="129"/>
    </location>
</feature>
<feature type="disulfide bond" evidence="13">
    <location>
        <begin position="625"/>
        <end position="640"/>
    </location>
</feature>
<dbReference type="PROSITE" id="PS01248">
    <property type="entry name" value="EGF_LAM_1"/>
    <property type="match status" value="3"/>
</dbReference>
<feature type="domain" description="Laminin EGF-like" evidence="19">
    <location>
        <begin position="1889"/>
        <end position="1945"/>
    </location>
</feature>
<keyword evidence="11" id="KW-0245">EGF-like domain</keyword>
<dbReference type="InterPro" id="IPR036055">
    <property type="entry name" value="LDL_receptor-like_sf"/>
</dbReference>
<feature type="domain" description="Ig-like" evidence="20">
    <location>
        <begin position="3330"/>
        <end position="3416"/>
    </location>
</feature>
<feature type="region of interest" description="Disordered" evidence="15">
    <location>
        <begin position="756"/>
        <end position="775"/>
    </location>
</feature>
<dbReference type="PROSITE" id="PS50835">
    <property type="entry name" value="IG_LIKE"/>
    <property type="match status" value="12"/>
</dbReference>
<feature type="disulfide bond" evidence="13">
    <location>
        <begin position="391"/>
        <end position="406"/>
    </location>
</feature>
<evidence type="ECO:0000259" key="20">
    <source>
        <dbReference type="PROSITE" id="PS50835"/>
    </source>
</evidence>
<dbReference type="FunFam" id="2.60.40.10:FF:000032">
    <property type="entry name" value="palladin isoform X1"/>
    <property type="match status" value="3"/>
</dbReference>
<evidence type="ECO:0000256" key="9">
    <source>
        <dbReference type="ARBA" id="ARBA00023292"/>
    </source>
</evidence>
<dbReference type="Pfam" id="PF00052">
    <property type="entry name" value="Laminin_B"/>
    <property type="match status" value="3"/>
</dbReference>
<feature type="disulfide bond" evidence="13">
    <location>
        <begin position="411"/>
        <end position="423"/>
    </location>
</feature>
<evidence type="ECO:0000256" key="11">
    <source>
        <dbReference type="PROSITE-ProRule" id="PRU00076"/>
    </source>
</evidence>
<feature type="compositionally biased region" description="Acidic residues" evidence="15">
    <location>
        <begin position="239"/>
        <end position="260"/>
    </location>
</feature>
<dbReference type="EnsemblMetazoa" id="SSS_8237s_mrna">
    <property type="protein sequence ID" value="KAF7492868.1"/>
    <property type="gene ID" value="SSS_8237"/>
</dbReference>
<feature type="domain" description="Laminin G" evidence="17">
    <location>
        <begin position="3760"/>
        <end position="3956"/>
    </location>
</feature>
<dbReference type="GO" id="GO:0005604">
    <property type="term" value="C:basement membrane"/>
    <property type="evidence" value="ECO:0007669"/>
    <property type="project" value="UniProtKB-SubCell"/>
</dbReference>
<feature type="compositionally biased region" description="Acidic residues" evidence="15">
    <location>
        <begin position="162"/>
        <end position="173"/>
    </location>
</feature>
<keyword evidence="5" id="KW-0677">Repeat</keyword>
<feature type="disulfide bond" evidence="13">
    <location>
        <begin position="430"/>
        <end position="445"/>
    </location>
</feature>
<dbReference type="Pfam" id="PF02210">
    <property type="entry name" value="Laminin_G_2"/>
    <property type="match status" value="2"/>
</dbReference>
<feature type="disulfide bond" evidence="13">
    <location>
        <begin position="613"/>
        <end position="631"/>
    </location>
</feature>
<dbReference type="SUPFAM" id="SSF48726">
    <property type="entry name" value="Immunoglobulin"/>
    <property type="match status" value="11"/>
</dbReference>
<dbReference type="Pfam" id="PF07679">
    <property type="entry name" value="I-set"/>
    <property type="match status" value="4"/>
</dbReference>
<feature type="disulfide bond" evidence="14">
    <location>
        <begin position="1916"/>
        <end position="1925"/>
    </location>
</feature>
<dbReference type="SMART" id="SM00192">
    <property type="entry name" value="LDLa"/>
    <property type="match status" value="14"/>
</dbReference>
<feature type="domain" description="EGF-like" evidence="18">
    <location>
        <begin position="3678"/>
        <end position="3715"/>
    </location>
</feature>
<dbReference type="PANTHER" id="PTHR10075">
    <property type="entry name" value="BASIGIN RELATED"/>
    <property type="match status" value="1"/>
</dbReference>
<feature type="disulfide bond" evidence="13">
    <location>
        <begin position="3299"/>
        <end position="3317"/>
    </location>
</feature>
<keyword evidence="16" id="KW-0812">Transmembrane</keyword>
<dbReference type="InterPro" id="IPR013098">
    <property type="entry name" value="Ig_I-set"/>
</dbReference>
<keyword evidence="24" id="KW-1185">Reference proteome</keyword>
<feature type="disulfide bond" evidence="13">
    <location>
        <begin position="926"/>
        <end position="941"/>
    </location>
</feature>
<dbReference type="Proteomes" id="UP000070412">
    <property type="component" value="Unassembled WGS sequence"/>
</dbReference>
<feature type="disulfide bond" evidence="13">
    <location>
        <begin position="588"/>
        <end position="603"/>
    </location>
</feature>
<keyword evidence="9 14" id="KW-0424">Laminin EGF-like domain</keyword>
<dbReference type="SMART" id="SM00179">
    <property type="entry name" value="EGF_CA"/>
    <property type="match status" value="3"/>
</dbReference>
<feature type="domain" description="Laminin IV type A" evidence="21">
    <location>
        <begin position="2004"/>
        <end position="2224"/>
    </location>
</feature>
<feature type="domain" description="Ig-like" evidence="20">
    <location>
        <begin position="2844"/>
        <end position="2949"/>
    </location>
</feature>
<dbReference type="SMART" id="SM00409">
    <property type="entry name" value="IG"/>
    <property type="match status" value="13"/>
</dbReference>
<keyword evidence="4" id="KW-0732">Signal</keyword>
<feature type="domain" description="Laminin EGF-like" evidence="19">
    <location>
        <begin position="1332"/>
        <end position="1374"/>
    </location>
</feature>
<proteinExistence type="predicted"/>
<feature type="disulfide bond" evidence="11">
    <location>
        <begin position="3726"/>
        <end position="3743"/>
    </location>
</feature>
<dbReference type="PROSITE" id="PS50027">
    <property type="entry name" value="EGF_LAM_2"/>
    <property type="match status" value="4"/>
</dbReference>
<feature type="disulfide bond" evidence="13">
    <location>
        <begin position="549"/>
        <end position="564"/>
    </location>
</feature>
<dbReference type="SMART" id="SM00180">
    <property type="entry name" value="EGF_Lam"/>
    <property type="match status" value="9"/>
</dbReference>
<dbReference type="Gene3D" id="2.60.120.200">
    <property type="match status" value="3"/>
</dbReference>
<dbReference type="InterPro" id="IPR023415">
    <property type="entry name" value="LDLR_class-A_CS"/>
</dbReference>
<dbReference type="Pfam" id="PF00008">
    <property type="entry name" value="EGF"/>
    <property type="match status" value="1"/>
</dbReference>
<evidence type="ECO:0000256" key="4">
    <source>
        <dbReference type="ARBA" id="ARBA00022729"/>
    </source>
</evidence>
<evidence type="ECO:0000256" key="13">
    <source>
        <dbReference type="PROSITE-ProRule" id="PRU00124"/>
    </source>
</evidence>
<dbReference type="SMART" id="SM00181">
    <property type="entry name" value="EGF"/>
    <property type="match status" value="9"/>
</dbReference>
<dbReference type="CDD" id="cd00110">
    <property type="entry name" value="LamG"/>
    <property type="match status" value="3"/>
</dbReference>
<dbReference type="Pfam" id="PF00054">
    <property type="entry name" value="Laminin_G_1"/>
    <property type="match status" value="1"/>
</dbReference>
<dbReference type="CDD" id="cd00112">
    <property type="entry name" value="LDLa"/>
    <property type="match status" value="13"/>
</dbReference>
<dbReference type="GO" id="GO:0005509">
    <property type="term" value="F:calcium ion binding"/>
    <property type="evidence" value="ECO:0007669"/>
    <property type="project" value="InterPro"/>
</dbReference>
<feature type="domain" description="EGF-like" evidence="18">
    <location>
        <begin position="3717"/>
        <end position="3755"/>
    </location>
</feature>
<dbReference type="InterPro" id="IPR002172">
    <property type="entry name" value="LDrepeatLR_classA_rpt"/>
</dbReference>
<feature type="domain" description="Ig-like" evidence="20">
    <location>
        <begin position="2754"/>
        <end position="2839"/>
    </location>
</feature>
<feature type="domain" description="Laminin IV type A" evidence="21">
    <location>
        <begin position="1084"/>
        <end position="1297"/>
    </location>
</feature>
<dbReference type="Pfam" id="PF00053">
    <property type="entry name" value="EGF_laminin"/>
    <property type="match status" value="6"/>
</dbReference>
<dbReference type="CDD" id="cd00055">
    <property type="entry name" value="EGF_Lam"/>
    <property type="match status" value="7"/>
</dbReference>
<dbReference type="SMART" id="SM00406">
    <property type="entry name" value="IGv"/>
    <property type="match status" value="3"/>
</dbReference>
<feature type="disulfide bond" evidence="13">
    <location>
        <begin position="3311"/>
        <end position="3326"/>
    </location>
</feature>
<feature type="domain" description="Ig-like" evidence="20">
    <location>
        <begin position="2664"/>
        <end position="2749"/>
    </location>
</feature>
<dbReference type="OrthoDB" id="6514856at2759"/>
<reference evidence="22" key="2">
    <citation type="submission" date="2020-01" db="EMBL/GenBank/DDBJ databases">
        <authorList>
            <person name="Korhonen P.K.K."/>
            <person name="Guangxu M.G."/>
            <person name="Wang T.W."/>
            <person name="Stroehlein A.J.S."/>
            <person name="Young N.D."/>
            <person name="Ang C.-S.A."/>
            <person name="Fernando D.W.F."/>
            <person name="Lu H.L."/>
            <person name="Taylor S.T."/>
            <person name="Ehtesham M.E.M."/>
            <person name="Najaraj S.H.N."/>
            <person name="Harsha G.H.G."/>
            <person name="Madugundu A.M."/>
            <person name="Renuse S.R."/>
            <person name="Holt D.H."/>
            <person name="Pandey A.P."/>
            <person name="Papenfuss A.P."/>
            <person name="Gasser R.B.G."/>
            <person name="Fischer K.F."/>
        </authorList>
    </citation>
    <scope>NUCLEOTIDE SEQUENCE</scope>
    <source>
        <strain evidence="22">SSS_KF_BRIS2020</strain>
    </source>
</reference>
<dbReference type="FunFam" id="2.10.25.10:FF:000188">
    <property type="entry name" value="Laminin subunit gamma 2"/>
    <property type="match status" value="3"/>
</dbReference>
<accession>A0A834VGP8</accession>
<keyword evidence="7 11" id="KW-1015">Disulfide bond</keyword>
<feature type="disulfide bond" evidence="13">
    <location>
        <begin position="606"/>
        <end position="618"/>
    </location>
</feature>
<evidence type="ECO:0000256" key="16">
    <source>
        <dbReference type="SAM" id="Phobius"/>
    </source>
</evidence>
<feature type="domain" description="Laminin IV type A" evidence="21">
    <location>
        <begin position="1591"/>
        <end position="1778"/>
    </location>
</feature>
<feature type="disulfide bond" evidence="14">
    <location>
        <begin position="1351"/>
        <end position="1360"/>
    </location>
</feature>
<dbReference type="InterPro" id="IPR013320">
    <property type="entry name" value="ConA-like_dom_sf"/>
</dbReference>
<feature type="disulfide bond" evidence="13">
    <location>
        <begin position="498"/>
        <end position="516"/>
    </location>
</feature>
<feature type="disulfide bond" evidence="13">
    <location>
        <begin position="867"/>
        <end position="885"/>
    </location>
</feature>
<feature type="domain" description="Ig-like" evidence="20">
    <location>
        <begin position="2358"/>
        <end position="2441"/>
    </location>
</feature>
<evidence type="ECO:0000256" key="15">
    <source>
        <dbReference type="SAM" id="MobiDB-lite"/>
    </source>
</evidence>
<feature type="domain" description="Ig-like" evidence="20">
    <location>
        <begin position="3446"/>
        <end position="3516"/>
    </location>
</feature>
<feature type="disulfide bond" evidence="13">
    <location>
        <begin position="576"/>
        <end position="594"/>
    </location>
</feature>
<keyword evidence="16" id="KW-1133">Transmembrane helix</keyword>
<feature type="compositionally biased region" description="Basic and acidic residues" evidence="15">
    <location>
        <begin position="114"/>
        <end position="129"/>
    </location>
</feature>
<evidence type="ECO:0000256" key="12">
    <source>
        <dbReference type="PROSITE-ProRule" id="PRU00122"/>
    </source>
</evidence>
<dbReference type="Gene3D" id="2.10.25.10">
    <property type="entry name" value="Laminin"/>
    <property type="match status" value="11"/>
</dbReference>
<gene>
    <name evidence="22" type="ORF">SSS_8237</name>
</gene>
<keyword evidence="3" id="KW-0272">Extracellular matrix</keyword>
<dbReference type="InterPro" id="IPR000742">
    <property type="entry name" value="EGF"/>
</dbReference>
<dbReference type="PROSITE" id="PS50025">
    <property type="entry name" value="LAM_G_DOMAIN"/>
    <property type="match status" value="3"/>
</dbReference>
<dbReference type="Gene3D" id="2.60.40.10">
    <property type="entry name" value="Immunoglobulins"/>
    <property type="match status" value="11"/>
</dbReference>
<dbReference type="SUPFAM" id="SSF57424">
    <property type="entry name" value="LDL receptor-like module"/>
    <property type="match status" value="13"/>
</dbReference>
<feature type="disulfide bond" evidence="12">
    <location>
        <begin position="4225"/>
        <end position="4252"/>
    </location>
</feature>
<feature type="disulfide bond" evidence="13">
    <location>
        <begin position="569"/>
        <end position="581"/>
    </location>
</feature>
<dbReference type="PROSITE" id="PS51115">
    <property type="entry name" value="LAMININ_IVA"/>
    <property type="match status" value="3"/>
</dbReference>
<dbReference type="InterPro" id="IPR003598">
    <property type="entry name" value="Ig_sub2"/>
</dbReference>
<dbReference type="Pfam" id="PF13927">
    <property type="entry name" value="Ig_3"/>
    <property type="match status" value="2"/>
</dbReference>
<evidence type="ECO:0000259" key="18">
    <source>
        <dbReference type="PROSITE" id="PS50026"/>
    </source>
</evidence>
<name>A0A834VGP8_SARSC</name>
<feature type="disulfide bond" evidence="13">
    <location>
        <begin position="418"/>
        <end position="436"/>
    </location>
</feature>
<feature type="disulfide bond" evidence="13">
    <location>
        <begin position="879"/>
        <end position="894"/>
    </location>
</feature>
<feature type="domain" description="Laminin EGF-like" evidence="19">
    <location>
        <begin position="1831"/>
        <end position="1880"/>
    </location>
</feature>
<feature type="domain" description="Ig-like" evidence="20">
    <location>
        <begin position="2466"/>
        <end position="2551"/>
    </location>
</feature>
<feature type="compositionally biased region" description="Polar residues" evidence="15">
    <location>
        <begin position="198"/>
        <end position="212"/>
    </location>
</feature>
<feature type="domain" description="Laminin G" evidence="17">
    <location>
        <begin position="4062"/>
        <end position="4252"/>
    </location>
</feature>
<keyword evidence="2" id="KW-0964">Secreted</keyword>
<evidence type="ECO:0000256" key="6">
    <source>
        <dbReference type="ARBA" id="ARBA00022869"/>
    </source>
</evidence>
<evidence type="ECO:0000313" key="23">
    <source>
        <dbReference type="EnsemblMetazoa" id="KAF7492868.1"/>
    </source>
</evidence>
<dbReference type="GO" id="GO:0007399">
    <property type="term" value="P:nervous system development"/>
    <property type="evidence" value="ECO:0007669"/>
    <property type="project" value="UniProtKB-ARBA"/>
</dbReference>
<dbReference type="SMART" id="SM00282">
    <property type="entry name" value="LamG"/>
    <property type="match status" value="3"/>
</dbReference>
<keyword evidence="6" id="KW-0084">Basement membrane</keyword>
<evidence type="ECO:0000256" key="7">
    <source>
        <dbReference type="ARBA" id="ARBA00023157"/>
    </source>
</evidence>
<dbReference type="Gene3D" id="4.10.400.10">
    <property type="entry name" value="Low-density Lipoprotein Receptor"/>
    <property type="match status" value="14"/>
</dbReference>
<keyword evidence="10" id="KW-0393">Immunoglobulin domain</keyword>
<dbReference type="Pfam" id="PF24973">
    <property type="entry name" value="EGF_LMN_ATRN"/>
    <property type="match status" value="3"/>
</dbReference>
<dbReference type="SUPFAM" id="SSF49899">
    <property type="entry name" value="Concanavalin A-like lectins/glucanases"/>
    <property type="match status" value="3"/>
</dbReference>
<feature type="domain" description="Laminin EGF-like" evidence="19">
    <location>
        <begin position="2258"/>
        <end position="2306"/>
    </location>
</feature>
<organism evidence="22">
    <name type="scientific">Sarcoptes scabiei</name>
    <name type="common">Itch mite</name>
    <name type="synonym">Acarus scabiei</name>
    <dbReference type="NCBI Taxonomy" id="52283"/>
    <lineage>
        <taxon>Eukaryota</taxon>
        <taxon>Metazoa</taxon>
        <taxon>Ecdysozoa</taxon>
        <taxon>Arthropoda</taxon>
        <taxon>Chelicerata</taxon>
        <taxon>Arachnida</taxon>
        <taxon>Acari</taxon>
        <taxon>Acariformes</taxon>
        <taxon>Sarcoptiformes</taxon>
        <taxon>Astigmata</taxon>
        <taxon>Psoroptidia</taxon>
        <taxon>Sarcoptoidea</taxon>
        <taxon>Sarcoptidae</taxon>
        <taxon>Sarcoptinae</taxon>
        <taxon>Sarcoptes</taxon>
    </lineage>
</organism>
<feature type="disulfide bond" evidence="13">
    <location>
        <begin position="3292"/>
        <end position="3304"/>
    </location>
</feature>
<feature type="compositionally biased region" description="Basic and acidic residues" evidence="15">
    <location>
        <begin position="181"/>
        <end position="197"/>
    </location>
</feature>
<dbReference type="InterPro" id="IPR013106">
    <property type="entry name" value="Ig_V-set"/>
</dbReference>
<dbReference type="InterPro" id="IPR003599">
    <property type="entry name" value="Ig_sub"/>
</dbReference>
<feature type="domain" description="Ig-like" evidence="20">
    <location>
        <begin position="944"/>
        <end position="1029"/>
    </location>
</feature>
<evidence type="ECO:0000256" key="3">
    <source>
        <dbReference type="ARBA" id="ARBA00022530"/>
    </source>
</evidence>
<dbReference type="SMART" id="SM00408">
    <property type="entry name" value="IGc2"/>
    <property type="match status" value="12"/>
</dbReference>
<reference evidence="24" key="1">
    <citation type="journal article" date="2020" name="PLoS Negl. Trop. Dis.">
        <title>High-quality nuclear genome for Sarcoptes scabiei-A critical resource for a neglected parasite.</title>
        <authorList>
            <person name="Korhonen P.K."/>
            <person name="Gasser R.B."/>
            <person name="Ma G."/>
            <person name="Wang T."/>
            <person name="Stroehlein A.J."/>
            <person name="Young N.D."/>
            <person name="Ang C.S."/>
            <person name="Fernando D.D."/>
            <person name="Lu H.C."/>
            <person name="Taylor S."/>
            <person name="Reynolds S.L."/>
            <person name="Mofiz E."/>
            <person name="Najaraj S.H."/>
            <person name="Gowda H."/>
            <person name="Madugundu A."/>
            <person name="Renuse S."/>
            <person name="Holt D."/>
            <person name="Pandey A."/>
            <person name="Papenfuss A.T."/>
            <person name="Fischer K."/>
        </authorList>
    </citation>
    <scope>NUCLEOTIDE SEQUENCE [LARGE SCALE GENOMIC DNA]</scope>
</reference>
<feature type="disulfide bond" evidence="13">
    <location>
        <begin position="860"/>
        <end position="872"/>
    </location>
</feature>
<evidence type="ECO:0000256" key="8">
    <source>
        <dbReference type="ARBA" id="ARBA00023180"/>
    </source>
</evidence>
<feature type="disulfide bond" evidence="13">
    <location>
        <begin position="1485"/>
        <end position="1503"/>
    </location>
</feature>
<feature type="domain" description="Ig-like" evidence="20">
    <location>
        <begin position="641"/>
        <end position="735"/>
    </location>
</feature>
<dbReference type="InterPro" id="IPR036179">
    <property type="entry name" value="Ig-like_dom_sf"/>
</dbReference>
<feature type="disulfide bond" evidence="13">
    <location>
        <begin position="1478"/>
        <end position="1490"/>
    </location>
</feature>
<dbReference type="InterPro" id="IPR002049">
    <property type="entry name" value="LE_dom"/>
</dbReference>